<evidence type="ECO:0000256" key="7">
    <source>
        <dbReference type="SAM" id="MobiDB-lite"/>
    </source>
</evidence>
<keyword evidence="9" id="KW-1185">Reference proteome</keyword>
<dbReference type="Proteomes" id="UP000186136">
    <property type="component" value="Unassembled WGS sequence"/>
</dbReference>
<dbReference type="InterPro" id="IPR005024">
    <property type="entry name" value="Snf7_fam"/>
</dbReference>
<feature type="coiled-coil region" evidence="6">
    <location>
        <begin position="66"/>
        <end position="139"/>
    </location>
</feature>
<dbReference type="Pfam" id="PF03357">
    <property type="entry name" value="Snf7"/>
    <property type="match status" value="1"/>
</dbReference>
<dbReference type="PANTHER" id="PTHR22761">
    <property type="entry name" value="CHARGED MULTIVESICULAR BODY PROTEIN"/>
    <property type="match status" value="1"/>
</dbReference>
<evidence type="ECO:0000256" key="6">
    <source>
        <dbReference type="SAM" id="Coils"/>
    </source>
</evidence>
<accession>A0A1Q2YJQ0</accession>
<organism evidence="8 9">
    <name type="scientific">Pichia membranifaciens</name>
    <dbReference type="NCBI Taxonomy" id="4926"/>
    <lineage>
        <taxon>Eukaryota</taxon>
        <taxon>Fungi</taxon>
        <taxon>Dikarya</taxon>
        <taxon>Ascomycota</taxon>
        <taxon>Saccharomycotina</taxon>
        <taxon>Pichiomycetes</taxon>
        <taxon>Pichiales</taxon>
        <taxon>Pichiaceae</taxon>
        <taxon>Pichia</taxon>
    </lineage>
</organism>
<sequence length="245" mass="27735">MWNYLFGGPKQKKELPKKAIVELREHILTLTKKAAYLESQVKEQEAVARKNVSTNKNVARLALKKKKKLEADLLKIGNQIESLETQLNAIESANLNLETMKAMKQGAKAIKQIHSDFDIDKVDETMDDIREQVEASEEISEAISRPLAADFVDEDELDEELAALQEEEVESNLVNTHRTQEQELQQAQPQSHRATPQRQNVSDSHVINKMPSAPTKKVEAPQQVAAEDEDEDERALRELQAEMGM</sequence>
<evidence type="ECO:0000256" key="4">
    <source>
        <dbReference type="ARBA" id="ARBA00040017"/>
    </source>
</evidence>
<evidence type="ECO:0000313" key="9">
    <source>
        <dbReference type="Proteomes" id="UP000186136"/>
    </source>
</evidence>
<dbReference type="Gene3D" id="1.10.287.1060">
    <property type="entry name" value="ESAT-6-like"/>
    <property type="match status" value="1"/>
</dbReference>
<comment type="caution">
    <text evidence="8">The sequence shown here is derived from an EMBL/GenBank/DDBJ whole genome shotgun (WGS) entry which is preliminary data.</text>
</comment>
<keyword evidence="3" id="KW-0967">Endosome</keyword>
<dbReference type="EMBL" id="BDGI01000137">
    <property type="protein sequence ID" value="GAV29769.1"/>
    <property type="molecule type" value="Genomic_DNA"/>
</dbReference>
<protein>
    <recommendedName>
        <fullName evidence="4">Vacuolar-sorting protein SNF7</fullName>
    </recommendedName>
    <alternativeName>
        <fullName evidence="5">Vacuolar protein-sorting-associated protein 32</fullName>
    </alternativeName>
</protein>
<comment type="subcellular location">
    <subcellularLocation>
        <location evidence="1">Endosome</location>
    </subcellularLocation>
</comment>
<evidence type="ECO:0000256" key="3">
    <source>
        <dbReference type="ARBA" id="ARBA00022753"/>
    </source>
</evidence>
<name>A0A1Q2YJQ0_9ASCO</name>
<evidence type="ECO:0000256" key="5">
    <source>
        <dbReference type="ARBA" id="ARBA00042586"/>
    </source>
</evidence>
<dbReference type="GO" id="GO:0009898">
    <property type="term" value="C:cytoplasmic side of plasma membrane"/>
    <property type="evidence" value="ECO:0007669"/>
    <property type="project" value="TreeGrafter"/>
</dbReference>
<evidence type="ECO:0000313" key="8">
    <source>
        <dbReference type="EMBL" id="GAV29769.1"/>
    </source>
</evidence>
<dbReference type="GO" id="GO:0005771">
    <property type="term" value="C:multivesicular body"/>
    <property type="evidence" value="ECO:0007669"/>
    <property type="project" value="TreeGrafter"/>
</dbReference>
<feature type="region of interest" description="Disordered" evidence="7">
    <location>
        <begin position="167"/>
        <end position="234"/>
    </location>
</feature>
<dbReference type="PANTHER" id="PTHR22761:SF10">
    <property type="entry name" value="GH13992P"/>
    <property type="match status" value="1"/>
</dbReference>
<dbReference type="AlphaFoldDB" id="A0A1Q2YJQ0"/>
<proteinExistence type="inferred from homology"/>
<comment type="similarity">
    <text evidence="2">Belongs to the SNF7 family.</text>
</comment>
<dbReference type="OrthoDB" id="5592979at2759"/>
<dbReference type="GO" id="GO:0006900">
    <property type="term" value="P:vesicle budding from membrane"/>
    <property type="evidence" value="ECO:0007669"/>
    <property type="project" value="TreeGrafter"/>
</dbReference>
<reference evidence="8 9" key="1">
    <citation type="submission" date="2016-08" db="EMBL/GenBank/DDBJ databases">
        <title>Whole genome shotgun sequence of Pichia membranifaciens KS47-1.</title>
        <authorList>
            <person name="Konishi M."/>
            <person name="Ishida M."/>
            <person name="Arakawa T."/>
            <person name="Kato Y."/>
            <person name="Horiuchi J."/>
        </authorList>
    </citation>
    <scope>NUCLEOTIDE SEQUENCE [LARGE SCALE GENOMIC DNA]</scope>
    <source>
        <strain evidence="8 9">KS47-1</strain>
    </source>
</reference>
<evidence type="ECO:0000256" key="2">
    <source>
        <dbReference type="ARBA" id="ARBA00006190"/>
    </source>
</evidence>
<dbReference type="GO" id="GO:0000815">
    <property type="term" value="C:ESCRT III complex"/>
    <property type="evidence" value="ECO:0007669"/>
    <property type="project" value="TreeGrafter"/>
</dbReference>
<evidence type="ECO:0000256" key="1">
    <source>
        <dbReference type="ARBA" id="ARBA00004177"/>
    </source>
</evidence>
<gene>
    <name evidence="8" type="ORF">PMKS-003271</name>
</gene>
<keyword evidence="6" id="KW-0175">Coiled coil</keyword>
<feature type="compositionally biased region" description="Polar residues" evidence="7">
    <location>
        <begin position="191"/>
        <end position="205"/>
    </location>
</feature>
<dbReference type="Gene3D" id="6.10.250.1710">
    <property type="match status" value="1"/>
</dbReference>
<dbReference type="GO" id="GO:0032511">
    <property type="term" value="P:late endosome to vacuole transport via multivesicular body sorting pathway"/>
    <property type="evidence" value="ECO:0007669"/>
    <property type="project" value="TreeGrafter"/>
</dbReference>